<gene>
    <name evidence="4" type="ORF">SEMRO_324_G117530.1</name>
</gene>
<sequence length="431" mass="46284">MHIRALTVLLLLASLGIQCPFVVGDSDSSDSSGSVSDSSDSSSSDSDSSDKLSSSDSAKDATEIIEELSTHAAAEDLTDPETVKRIADLEHIVSEELSGAEEEPGLEAGVEVHLEVSLPLAEVFLKAAKLSILAYNPDLTDAAVASKAADELGLEYIKAFRAIPDQSFVALDNGTKECLGVFRGTNEGVEDWLQNFDLDEAMVEGCTARNGYLSAIHNSYFPEFDGALKDCLKKDCTDCTLTLTGHSQGGAAAVVASLLYADYNPEVITFGAPKAVYRPCDKIVDENHYRLANMIPTPLGVVYDMVAMVPGYGAEHFGHSILLGGGKMAAYLGKDEGHTRFHWGVSPHGMKYYIDNVEKLTSTIFFSGTIGLKGYEEGARCRYNDECESGRCDIGSWKYICKPKLGEGELCNEDSDCKSGGCSWTFTCTGV</sequence>
<dbReference type="InterPro" id="IPR002921">
    <property type="entry name" value="Fungal_lipase-type"/>
</dbReference>
<feature type="chain" id="PRO_5040447926" description="Fungal lipase-type domain-containing protein" evidence="2">
    <location>
        <begin position="25"/>
        <end position="431"/>
    </location>
</feature>
<organism evidence="4 5">
    <name type="scientific">Seminavis robusta</name>
    <dbReference type="NCBI Taxonomy" id="568900"/>
    <lineage>
        <taxon>Eukaryota</taxon>
        <taxon>Sar</taxon>
        <taxon>Stramenopiles</taxon>
        <taxon>Ochrophyta</taxon>
        <taxon>Bacillariophyta</taxon>
        <taxon>Bacillariophyceae</taxon>
        <taxon>Bacillariophycidae</taxon>
        <taxon>Naviculales</taxon>
        <taxon>Naviculaceae</taxon>
        <taxon>Seminavis</taxon>
    </lineage>
</organism>
<feature type="domain" description="Fungal lipase-type" evidence="3">
    <location>
        <begin position="181"/>
        <end position="286"/>
    </location>
</feature>
<evidence type="ECO:0000313" key="4">
    <source>
        <dbReference type="EMBL" id="CAB9507888.1"/>
    </source>
</evidence>
<reference evidence="4" key="1">
    <citation type="submission" date="2020-06" db="EMBL/GenBank/DDBJ databases">
        <authorList>
            <consortium name="Plant Systems Biology data submission"/>
        </authorList>
    </citation>
    <scope>NUCLEOTIDE SEQUENCE</scope>
    <source>
        <strain evidence="4">D6</strain>
    </source>
</reference>
<dbReference type="InterPro" id="IPR051218">
    <property type="entry name" value="Sec_MonoDiacylglyc_Lipase"/>
</dbReference>
<evidence type="ECO:0000256" key="1">
    <source>
        <dbReference type="SAM" id="MobiDB-lite"/>
    </source>
</evidence>
<dbReference type="Gene3D" id="3.40.50.1820">
    <property type="entry name" value="alpha/beta hydrolase"/>
    <property type="match status" value="1"/>
</dbReference>
<dbReference type="GO" id="GO:0006629">
    <property type="term" value="P:lipid metabolic process"/>
    <property type="evidence" value="ECO:0007669"/>
    <property type="project" value="InterPro"/>
</dbReference>
<dbReference type="PANTHER" id="PTHR45856:SF24">
    <property type="entry name" value="FUNGAL LIPASE-LIKE DOMAIN-CONTAINING PROTEIN"/>
    <property type="match status" value="1"/>
</dbReference>
<dbReference type="AlphaFoldDB" id="A0A9N8DRT7"/>
<evidence type="ECO:0000256" key="2">
    <source>
        <dbReference type="SAM" id="SignalP"/>
    </source>
</evidence>
<keyword evidence="5" id="KW-1185">Reference proteome</keyword>
<keyword evidence="2" id="KW-0732">Signal</keyword>
<dbReference type="PANTHER" id="PTHR45856">
    <property type="entry name" value="ALPHA/BETA-HYDROLASES SUPERFAMILY PROTEIN"/>
    <property type="match status" value="1"/>
</dbReference>
<accession>A0A9N8DRT7</accession>
<feature type="region of interest" description="Disordered" evidence="1">
    <location>
        <begin position="25"/>
        <end position="60"/>
    </location>
</feature>
<dbReference type="InterPro" id="IPR029058">
    <property type="entry name" value="AB_hydrolase_fold"/>
</dbReference>
<dbReference type="OrthoDB" id="426718at2759"/>
<dbReference type="CDD" id="cd00519">
    <property type="entry name" value="Lipase_3"/>
    <property type="match status" value="1"/>
</dbReference>
<dbReference type="Pfam" id="PF01764">
    <property type="entry name" value="Lipase_3"/>
    <property type="match status" value="1"/>
</dbReference>
<proteinExistence type="predicted"/>
<protein>
    <recommendedName>
        <fullName evidence="3">Fungal lipase-type domain-containing protein</fullName>
    </recommendedName>
</protein>
<comment type="caution">
    <text evidence="4">The sequence shown here is derived from an EMBL/GenBank/DDBJ whole genome shotgun (WGS) entry which is preliminary data.</text>
</comment>
<dbReference type="SUPFAM" id="SSF53474">
    <property type="entry name" value="alpha/beta-Hydrolases"/>
    <property type="match status" value="1"/>
</dbReference>
<evidence type="ECO:0000259" key="3">
    <source>
        <dbReference type="Pfam" id="PF01764"/>
    </source>
</evidence>
<evidence type="ECO:0000313" key="5">
    <source>
        <dbReference type="Proteomes" id="UP001153069"/>
    </source>
</evidence>
<name>A0A9N8DRT7_9STRA</name>
<feature type="compositionally biased region" description="Low complexity" evidence="1">
    <location>
        <begin position="25"/>
        <end position="56"/>
    </location>
</feature>
<dbReference type="EMBL" id="CAICTM010000323">
    <property type="protein sequence ID" value="CAB9507888.1"/>
    <property type="molecule type" value="Genomic_DNA"/>
</dbReference>
<feature type="signal peptide" evidence="2">
    <location>
        <begin position="1"/>
        <end position="24"/>
    </location>
</feature>
<dbReference type="Proteomes" id="UP001153069">
    <property type="component" value="Unassembled WGS sequence"/>
</dbReference>